<dbReference type="AlphaFoldDB" id="A0A0J7B560"/>
<dbReference type="Proteomes" id="UP000054565">
    <property type="component" value="Unassembled WGS sequence"/>
</dbReference>
<gene>
    <name evidence="1" type="ORF">CIRG_04688</name>
</gene>
<dbReference type="EMBL" id="DS028095">
    <property type="protein sequence ID" value="KMP05007.1"/>
    <property type="molecule type" value="Genomic_DNA"/>
</dbReference>
<protein>
    <submittedName>
        <fullName evidence="1">Uncharacterized protein</fullName>
    </submittedName>
</protein>
<accession>A0A0J7B560</accession>
<name>A0A0J7B560_COCIT</name>
<organism evidence="1 2">
    <name type="scientific">Coccidioides immitis RMSCC 2394</name>
    <dbReference type="NCBI Taxonomy" id="404692"/>
    <lineage>
        <taxon>Eukaryota</taxon>
        <taxon>Fungi</taxon>
        <taxon>Dikarya</taxon>
        <taxon>Ascomycota</taxon>
        <taxon>Pezizomycotina</taxon>
        <taxon>Eurotiomycetes</taxon>
        <taxon>Eurotiomycetidae</taxon>
        <taxon>Onygenales</taxon>
        <taxon>Onygenaceae</taxon>
        <taxon>Coccidioides</taxon>
    </lineage>
</organism>
<evidence type="ECO:0000313" key="2">
    <source>
        <dbReference type="Proteomes" id="UP000054565"/>
    </source>
</evidence>
<reference evidence="2" key="1">
    <citation type="journal article" date="2010" name="Genome Res.">
        <title>Population genomic sequencing of Coccidioides fungi reveals recent hybridization and transposon control.</title>
        <authorList>
            <person name="Neafsey D.E."/>
            <person name="Barker B.M."/>
            <person name="Sharpton T.J."/>
            <person name="Stajich J.E."/>
            <person name="Park D.J."/>
            <person name="Whiston E."/>
            <person name="Hung C.-Y."/>
            <person name="McMahan C."/>
            <person name="White J."/>
            <person name="Sykes S."/>
            <person name="Heiman D."/>
            <person name="Young S."/>
            <person name="Zeng Q."/>
            <person name="Abouelleil A."/>
            <person name="Aftuck L."/>
            <person name="Bessette D."/>
            <person name="Brown A."/>
            <person name="FitzGerald M."/>
            <person name="Lui A."/>
            <person name="Macdonald J.P."/>
            <person name="Priest M."/>
            <person name="Orbach M.J."/>
            <person name="Galgiani J.N."/>
            <person name="Kirkland T.N."/>
            <person name="Cole G.T."/>
            <person name="Birren B.W."/>
            <person name="Henn M.R."/>
            <person name="Taylor J.W."/>
            <person name="Rounsley S.D."/>
        </authorList>
    </citation>
    <scope>NUCLEOTIDE SEQUENCE [LARGE SCALE GENOMIC DNA]</scope>
    <source>
        <strain evidence="2">RMSCC 2394</strain>
    </source>
</reference>
<evidence type="ECO:0000313" key="1">
    <source>
        <dbReference type="EMBL" id="KMP05007.1"/>
    </source>
</evidence>
<proteinExistence type="predicted"/>
<sequence>MAMVHHKHITVNTNNMKLVLGISAKIRSNYFDLINVSDYPTSAVTIHHLYAVSVPPTTAAAAPSPPLLPIIIFLPFSDAIRVSACQMAVSVCLLASAINLAGMGNGSLPSLLEWNVGHNFLFENGTRK</sequence>
<dbReference type="STRING" id="404692.A0A0J7B560"/>